<proteinExistence type="predicted"/>
<dbReference type="EMBL" id="QRVL01000008">
    <property type="protein sequence ID" value="RGS39637.1"/>
    <property type="molecule type" value="Genomic_DNA"/>
</dbReference>
<dbReference type="Proteomes" id="UP000266172">
    <property type="component" value="Unassembled WGS sequence"/>
</dbReference>
<keyword evidence="1" id="KW-0240">DNA-directed RNA polymerase</keyword>
<evidence type="ECO:0000313" key="2">
    <source>
        <dbReference type="Proteomes" id="UP000266172"/>
    </source>
</evidence>
<accession>A0A395VA60</accession>
<organism evidence="1 2">
    <name type="scientific">Roseburia hominis</name>
    <dbReference type="NCBI Taxonomy" id="301301"/>
    <lineage>
        <taxon>Bacteria</taxon>
        <taxon>Bacillati</taxon>
        <taxon>Bacillota</taxon>
        <taxon>Clostridia</taxon>
        <taxon>Lachnospirales</taxon>
        <taxon>Lachnospiraceae</taxon>
        <taxon>Roseburia</taxon>
    </lineage>
</organism>
<protein>
    <submittedName>
        <fullName evidence="1">DNA-directed RNA polymerase subunit M</fullName>
    </submittedName>
</protein>
<dbReference type="RefSeq" id="WP_014080508.1">
    <property type="nucleotide sequence ID" value="NZ_CAKMUY010000011.1"/>
</dbReference>
<comment type="caution">
    <text evidence="1">The sequence shown here is derived from an EMBL/GenBank/DDBJ whole genome shotgun (WGS) entry which is preliminary data.</text>
</comment>
<dbReference type="GO" id="GO:0000428">
    <property type="term" value="C:DNA-directed RNA polymerase complex"/>
    <property type="evidence" value="ECO:0007669"/>
    <property type="project" value="UniProtKB-KW"/>
</dbReference>
<reference evidence="1 2" key="1">
    <citation type="submission" date="2018-08" db="EMBL/GenBank/DDBJ databases">
        <title>A genome reference for cultivated species of the human gut microbiota.</title>
        <authorList>
            <person name="Zou Y."/>
            <person name="Xue W."/>
            <person name="Luo G."/>
        </authorList>
    </citation>
    <scope>NUCLEOTIDE SEQUENCE [LARGE SCALE GENOMIC DNA]</scope>
    <source>
        <strain evidence="1 2">AF22-12AC</strain>
    </source>
</reference>
<gene>
    <name evidence="1" type="ORF">DWX93_10445</name>
</gene>
<evidence type="ECO:0000313" key="1">
    <source>
        <dbReference type="EMBL" id="RGS39637.1"/>
    </source>
</evidence>
<dbReference type="OMA" id="YTEMSEE"/>
<dbReference type="AlphaFoldDB" id="A0A395VA60"/>
<name>A0A395VA60_9FIRM</name>
<dbReference type="GeneID" id="93724135"/>
<keyword evidence="1" id="KW-0804">Transcription</keyword>
<sequence length="65" mass="7890">MMKVYICPSCGWMRVVSRRKDVECYKCSEPQMVLAKMDFGKYTEMSEEERKDYSDGWLYIHQKKH</sequence>